<name>A0A368F0A6_ANCCA</name>
<sequence>MFRVRTEAARTKESSSDGNEQRSRRAEEASSDPLTPGRVTLVETPHRQQVMTAEVGQGDVLERRY</sequence>
<reference evidence="2 3" key="1">
    <citation type="submission" date="2014-10" db="EMBL/GenBank/DDBJ databases">
        <title>Draft genome of the hookworm Ancylostoma caninum.</title>
        <authorList>
            <person name="Mitreva M."/>
        </authorList>
    </citation>
    <scope>NUCLEOTIDE SEQUENCE [LARGE SCALE GENOMIC DNA]</scope>
    <source>
        <strain evidence="2 3">Baltimore</strain>
    </source>
</reference>
<evidence type="ECO:0000256" key="1">
    <source>
        <dbReference type="SAM" id="MobiDB-lite"/>
    </source>
</evidence>
<evidence type="ECO:0000313" key="3">
    <source>
        <dbReference type="Proteomes" id="UP000252519"/>
    </source>
</evidence>
<dbReference type="EMBL" id="JOJR01020490">
    <property type="protein sequence ID" value="RCN24375.1"/>
    <property type="molecule type" value="Genomic_DNA"/>
</dbReference>
<evidence type="ECO:0000313" key="2">
    <source>
        <dbReference type="EMBL" id="RCN24375.1"/>
    </source>
</evidence>
<feature type="region of interest" description="Disordered" evidence="1">
    <location>
        <begin position="1"/>
        <end position="42"/>
    </location>
</feature>
<accession>A0A368F0A6</accession>
<comment type="caution">
    <text evidence="2">The sequence shown here is derived from an EMBL/GenBank/DDBJ whole genome shotgun (WGS) entry which is preliminary data.</text>
</comment>
<gene>
    <name evidence="2" type="ORF">ANCCAN_29928</name>
</gene>
<dbReference type="AlphaFoldDB" id="A0A368F0A6"/>
<proteinExistence type="predicted"/>
<keyword evidence="3" id="KW-1185">Reference proteome</keyword>
<feature type="compositionally biased region" description="Basic and acidic residues" evidence="1">
    <location>
        <begin position="1"/>
        <end position="28"/>
    </location>
</feature>
<feature type="non-terminal residue" evidence="2">
    <location>
        <position position="65"/>
    </location>
</feature>
<protein>
    <submittedName>
        <fullName evidence="2">Uncharacterized protein</fullName>
    </submittedName>
</protein>
<dbReference type="Proteomes" id="UP000252519">
    <property type="component" value="Unassembled WGS sequence"/>
</dbReference>
<organism evidence="2 3">
    <name type="scientific">Ancylostoma caninum</name>
    <name type="common">Dog hookworm</name>
    <dbReference type="NCBI Taxonomy" id="29170"/>
    <lineage>
        <taxon>Eukaryota</taxon>
        <taxon>Metazoa</taxon>
        <taxon>Ecdysozoa</taxon>
        <taxon>Nematoda</taxon>
        <taxon>Chromadorea</taxon>
        <taxon>Rhabditida</taxon>
        <taxon>Rhabditina</taxon>
        <taxon>Rhabditomorpha</taxon>
        <taxon>Strongyloidea</taxon>
        <taxon>Ancylostomatidae</taxon>
        <taxon>Ancylostomatinae</taxon>
        <taxon>Ancylostoma</taxon>
    </lineage>
</organism>